<feature type="signal peptide" evidence="1">
    <location>
        <begin position="1"/>
        <end position="27"/>
    </location>
</feature>
<dbReference type="EMBL" id="BAAARI010000017">
    <property type="protein sequence ID" value="GAA2587302.1"/>
    <property type="molecule type" value="Genomic_DNA"/>
</dbReference>
<dbReference type="Proteomes" id="UP001500274">
    <property type="component" value="Unassembled WGS sequence"/>
</dbReference>
<dbReference type="Pfam" id="PF18042">
    <property type="entry name" value="ORF_12_N"/>
    <property type="match status" value="1"/>
</dbReference>
<dbReference type="InterPro" id="IPR040846">
    <property type="entry name" value="ORF_12_N"/>
</dbReference>
<protein>
    <recommendedName>
        <fullName evidence="2">ORF 12 gene product N-terminal domain-containing protein</fullName>
    </recommendedName>
</protein>
<evidence type="ECO:0000259" key="2">
    <source>
        <dbReference type="Pfam" id="PF18042"/>
    </source>
</evidence>
<comment type="caution">
    <text evidence="3">The sequence shown here is derived from an EMBL/GenBank/DDBJ whole genome shotgun (WGS) entry which is preliminary data.</text>
</comment>
<feature type="domain" description="ORF 12 gene product N-terminal" evidence="2">
    <location>
        <begin position="44"/>
        <end position="138"/>
    </location>
</feature>
<proteinExistence type="predicted"/>
<keyword evidence="4" id="KW-1185">Reference proteome</keyword>
<reference evidence="4" key="1">
    <citation type="journal article" date="2019" name="Int. J. Syst. Evol. Microbiol.">
        <title>The Global Catalogue of Microorganisms (GCM) 10K type strain sequencing project: providing services to taxonomists for standard genome sequencing and annotation.</title>
        <authorList>
            <consortium name="The Broad Institute Genomics Platform"/>
            <consortium name="The Broad Institute Genome Sequencing Center for Infectious Disease"/>
            <person name="Wu L."/>
            <person name="Ma J."/>
        </authorList>
    </citation>
    <scope>NUCLEOTIDE SEQUENCE [LARGE SCALE GENOMIC DNA]</scope>
    <source>
        <strain evidence="4">JCM 16365</strain>
    </source>
</reference>
<keyword evidence="1" id="KW-0732">Signal</keyword>
<name>A0ABP6BX78_9MICO</name>
<organism evidence="3 4">
    <name type="scientific">Microbacterium binotii</name>
    <dbReference type="NCBI Taxonomy" id="462710"/>
    <lineage>
        <taxon>Bacteria</taxon>
        <taxon>Bacillati</taxon>
        <taxon>Actinomycetota</taxon>
        <taxon>Actinomycetes</taxon>
        <taxon>Micrococcales</taxon>
        <taxon>Microbacteriaceae</taxon>
        <taxon>Microbacterium</taxon>
    </lineage>
</organism>
<dbReference type="RefSeq" id="WP_344230495.1">
    <property type="nucleotide sequence ID" value="NZ_BAAARI010000017.1"/>
</dbReference>
<feature type="chain" id="PRO_5046570665" description="ORF 12 gene product N-terminal domain-containing protein" evidence="1">
    <location>
        <begin position="28"/>
        <end position="149"/>
    </location>
</feature>
<evidence type="ECO:0000256" key="1">
    <source>
        <dbReference type="SAM" id="SignalP"/>
    </source>
</evidence>
<evidence type="ECO:0000313" key="4">
    <source>
        <dbReference type="Proteomes" id="UP001500274"/>
    </source>
</evidence>
<dbReference type="PROSITE" id="PS51257">
    <property type="entry name" value="PROKAR_LIPOPROTEIN"/>
    <property type="match status" value="1"/>
</dbReference>
<sequence>MPRRLSPLSSLALAAAAALALTACAPAAQTPDSETTPPSRSVEIADTPVGAKTAWIIDVLGAEEDTTAAEWETHLDTTFTTQVSAAEVADLLNTQIRPAAPFTVTAYQGDERSAVTTLKGTIGEPFDMTVAINGDGKIVTFLLGPASEP</sequence>
<accession>A0ABP6BX78</accession>
<dbReference type="Gene3D" id="3.10.450.280">
    <property type="match status" value="1"/>
</dbReference>
<gene>
    <name evidence="3" type="ORF">GCM10009862_27940</name>
</gene>
<evidence type="ECO:0000313" key="3">
    <source>
        <dbReference type="EMBL" id="GAA2587302.1"/>
    </source>
</evidence>